<comment type="caution">
    <text evidence="2">The sequence shown here is derived from an EMBL/GenBank/DDBJ whole genome shotgun (WGS) entry which is preliminary data.</text>
</comment>
<dbReference type="Proteomes" id="UP000281406">
    <property type="component" value="Unassembled WGS sequence"/>
</dbReference>
<evidence type="ECO:0000313" key="3">
    <source>
        <dbReference type="Proteomes" id="UP000281406"/>
    </source>
</evidence>
<gene>
    <name evidence="2" type="ORF">DPX16_19036</name>
</gene>
<name>A0A3N0YVK8_ANAGA</name>
<organism evidence="2 3">
    <name type="scientific">Anabarilius grahami</name>
    <name type="common">Kanglang fish</name>
    <name type="synonym">Barilius grahami</name>
    <dbReference type="NCBI Taxonomy" id="495550"/>
    <lineage>
        <taxon>Eukaryota</taxon>
        <taxon>Metazoa</taxon>
        <taxon>Chordata</taxon>
        <taxon>Craniata</taxon>
        <taxon>Vertebrata</taxon>
        <taxon>Euteleostomi</taxon>
        <taxon>Actinopterygii</taxon>
        <taxon>Neopterygii</taxon>
        <taxon>Teleostei</taxon>
        <taxon>Ostariophysi</taxon>
        <taxon>Cypriniformes</taxon>
        <taxon>Xenocyprididae</taxon>
        <taxon>Xenocypridinae</taxon>
        <taxon>Xenocypridinae incertae sedis</taxon>
        <taxon>Anabarilius</taxon>
    </lineage>
</organism>
<dbReference type="EMBL" id="RJVU01021200">
    <property type="protein sequence ID" value="ROL50232.1"/>
    <property type="molecule type" value="Genomic_DNA"/>
</dbReference>
<accession>A0A3N0YVK8</accession>
<evidence type="ECO:0000256" key="1">
    <source>
        <dbReference type="SAM" id="MobiDB-lite"/>
    </source>
</evidence>
<sequence length="142" mass="15577">MGAAAFMDRKEPLAEPSARGSFLNALSRQLQPAEKHVPKTTTAPHTQQPEERSLSDAMTSNTDVIVIQPLILPLILVSPREAEREYNSLKLPNELTCEPYDCSRRYASAQMGPESPGTDADTSSLGKSAKRERSVPIGRRSQ</sequence>
<feature type="region of interest" description="Disordered" evidence="1">
    <location>
        <begin position="29"/>
        <end position="57"/>
    </location>
</feature>
<feature type="region of interest" description="Disordered" evidence="1">
    <location>
        <begin position="1"/>
        <end position="20"/>
    </location>
</feature>
<evidence type="ECO:0000313" key="2">
    <source>
        <dbReference type="EMBL" id="ROL50232.1"/>
    </source>
</evidence>
<protein>
    <submittedName>
        <fullName evidence="2">Uncharacterized protein</fullName>
    </submittedName>
</protein>
<proteinExistence type="predicted"/>
<dbReference type="AlphaFoldDB" id="A0A3N0YVK8"/>
<feature type="region of interest" description="Disordered" evidence="1">
    <location>
        <begin position="107"/>
        <end position="142"/>
    </location>
</feature>
<keyword evidence="3" id="KW-1185">Reference proteome</keyword>
<reference evidence="2 3" key="1">
    <citation type="submission" date="2018-10" db="EMBL/GenBank/DDBJ databases">
        <title>Genome assembly for a Yunnan-Guizhou Plateau 3E fish, Anabarilius grahami (Regan), and its evolutionary and genetic applications.</title>
        <authorList>
            <person name="Jiang W."/>
        </authorList>
    </citation>
    <scope>NUCLEOTIDE SEQUENCE [LARGE SCALE GENOMIC DNA]</scope>
    <source>
        <strain evidence="2">AG-KIZ</strain>
        <tissue evidence="2">Muscle</tissue>
    </source>
</reference>